<reference evidence="2 3" key="1">
    <citation type="submission" date="2017-02" db="EMBL/GenBank/DDBJ databases">
        <authorList>
            <person name="Peterson S.W."/>
        </authorList>
    </citation>
    <scope>NUCLEOTIDE SEQUENCE [LARGE SCALE GENOMIC DNA]</scope>
    <source>
        <strain evidence="2 3">LMG 22410</strain>
    </source>
</reference>
<name>A0A1R4EVY0_9MICO</name>
<feature type="transmembrane region" description="Helical" evidence="1">
    <location>
        <begin position="20"/>
        <end position="42"/>
    </location>
</feature>
<dbReference type="GeneID" id="303171831"/>
<dbReference type="OrthoDB" id="3787297at2"/>
<evidence type="ECO:0000313" key="3">
    <source>
        <dbReference type="Proteomes" id="UP000195787"/>
    </source>
</evidence>
<proteinExistence type="predicted"/>
<dbReference type="EMBL" id="FUHU01000004">
    <property type="protein sequence ID" value="SJM47818.1"/>
    <property type="molecule type" value="Genomic_DNA"/>
</dbReference>
<keyword evidence="1" id="KW-1133">Transmembrane helix</keyword>
<keyword evidence="1" id="KW-0812">Transmembrane</keyword>
<dbReference type="RefSeq" id="WP_086990463.1">
    <property type="nucleotide sequence ID" value="NZ_FUHU01000004.1"/>
</dbReference>
<gene>
    <name evidence="2" type="ORF">CZ674_01255</name>
</gene>
<dbReference type="AlphaFoldDB" id="A0A1R4EVY0"/>
<keyword evidence="3" id="KW-1185">Reference proteome</keyword>
<keyword evidence="1" id="KW-0472">Membrane</keyword>
<evidence type="ECO:0000313" key="2">
    <source>
        <dbReference type="EMBL" id="SJM47818.1"/>
    </source>
</evidence>
<dbReference type="Proteomes" id="UP000195787">
    <property type="component" value="Unassembled WGS sequence"/>
</dbReference>
<accession>A0A1R4EVY0</accession>
<organism evidence="2 3">
    <name type="scientific">Agrococcus casei LMG 22410</name>
    <dbReference type="NCBI Taxonomy" id="1255656"/>
    <lineage>
        <taxon>Bacteria</taxon>
        <taxon>Bacillati</taxon>
        <taxon>Actinomycetota</taxon>
        <taxon>Actinomycetes</taxon>
        <taxon>Micrococcales</taxon>
        <taxon>Microbacteriaceae</taxon>
        <taxon>Agrococcus</taxon>
    </lineage>
</organism>
<protein>
    <submittedName>
        <fullName evidence="2">Uncharacterized protein</fullName>
    </submittedName>
</protein>
<evidence type="ECO:0000256" key="1">
    <source>
        <dbReference type="SAM" id="Phobius"/>
    </source>
</evidence>
<sequence length="370" mass="37992">MQQGQEAEHRVRRHWLPRLLEVGGTVMLVALGVGAVAQAFLWQSPDDSLVAAPSQSQLPETADPLPAAADVFDEFGASVVGTTVTFPDAPVTDAAAAFDCTGWSVVLQGFHSRFVLVGACDDVTVAGTHVDAYIEGTAALTMEGPESAVAAGAIGTLTMLGAHTTVIADAVEVLAGDASFPHLVLNQVGDDQSDFTFGTAAVAAGLADDQYVDSFSPELLRFESMPLAADDVETRIVAADTTEHACDGERLVVRDRSPDAALLITGECDTVIVADREQIEIERASTVVVLEGSTLVELGDIQTLVVTEVGVGASAASIEALAVGGSMLALDADSIAAIVTTQSASDVTWRSGAPLSSLTAPEGATGFSGP</sequence>